<dbReference type="Proteomes" id="UP001293254">
    <property type="component" value="Unassembled WGS sequence"/>
</dbReference>
<accession>A0AAE1YAH0</accession>
<reference evidence="2" key="2">
    <citation type="journal article" date="2024" name="Plant">
        <title>Genomic evolution and insights into agronomic trait innovations of Sesamum species.</title>
        <authorList>
            <person name="Miao H."/>
            <person name="Wang L."/>
            <person name="Qu L."/>
            <person name="Liu H."/>
            <person name="Sun Y."/>
            <person name="Le M."/>
            <person name="Wang Q."/>
            <person name="Wei S."/>
            <person name="Zheng Y."/>
            <person name="Lin W."/>
            <person name="Duan Y."/>
            <person name="Cao H."/>
            <person name="Xiong S."/>
            <person name="Wang X."/>
            <person name="Wei L."/>
            <person name="Li C."/>
            <person name="Ma Q."/>
            <person name="Ju M."/>
            <person name="Zhao R."/>
            <person name="Li G."/>
            <person name="Mu C."/>
            <person name="Tian Q."/>
            <person name="Mei H."/>
            <person name="Zhang T."/>
            <person name="Gao T."/>
            <person name="Zhang H."/>
        </authorList>
    </citation>
    <scope>NUCLEOTIDE SEQUENCE</scope>
    <source>
        <strain evidence="2">3651</strain>
    </source>
</reference>
<feature type="compositionally biased region" description="Basic and acidic residues" evidence="1">
    <location>
        <begin position="141"/>
        <end position="155"/>
    </location>
</feature>
<comment type="caution">
    <text evidence="2">The sequence shown here is derived from an EMBL/GenBank/DDBJ whole genome shotgun (WGS) entry which is preliminary data.</text>
</comment>
<evidence type="ECO:0000313" key="3">
    <source>
        <dbReference type="Proteomes" id="UP001293254"/>
    </source>
</evidence>
<evidence type="ECO:0000256" key="1">
    <source>
        <dbReference type="SAM" id="MobiDB-lite"/>
    </source>
</evidence>
<gene>
    <name evidence="2" type="ORF">Salat_1408800</name>
</gene>
<organism evidence="2 3">
    <name type="scientific">Sesamum alatum</name>
    <dbReference type="NCBI Taxonomy" id="300844"/>
    <lineage>
        <taxon>Eukaryota</taxon>
        <taxon>Viridiplantae</taxon>
        <taxon>Streptophyta</taxon>
        <taxon>Embryophyta</taxon>
        <taxon>Tracheophyta</taxon>
        <taxon>Spermatophyta</taxon>
        <taxon>Magnoliopsida</taxon>
        <taxon>eudicotyledons</taxon>
        <taxon>Gunneridae</taxon>
        <taxon>Pentapetalae</taxon>
        <taxon>asterids</taxon>
        <taxon>lamiids</taxon>
        <taxon>Lamiales</taxon>
        <taxon>Pedaliaceae</taxon>
        <taxon>Sesamum</taxon>
    </lineage>
</organism>
<keyword evidence="3" id="KW-1185">Reference proteome</keyword>
<feature type="region of interest" description="Disordered" evidence="1">
    <location>
        <begin position="120"/>
        <end position="155"/>
    </location>
</feature>
<proteinExistence type="predicted"/>
<reference evidence="2" key="1">
    <citation type="submission" date="2020-06" db="EMBL/GenBank/DDBJ databases">
        <authorList>
            <person name="Li T."/>
            <person name="Hu X."/>
            <person name="Zhang T."/>
            <person name="Song X."/>
            <person name="Zhang H."/>
            <person name="Dai N."/>
            <person name="Sheng W."/>
            <person name="Hou X."/>
            <person name="Wei L."/>
        </authorList>
    </citation>
    <scope>NUCLEOTIDE SEQUENCE</scope>
    <source>
        <strain evidence="2">3651</strain>
        <tissue evidence="2">Leaf</tissue>
    </source>
</reference>
<dbReference type="AlphaFoldDB" id="A0AAE1YAH0"/>
<sequence length="155" mass="17380">MRCREFVKSNISERKIKGVTFYKFFCVVPTCYHRCTQPPSLFLPACAALHRGTIRRRDVRNHECVVLGALHHELHRGSFTRLHVQIGEPRNPSLPLHFLAFLGGVVGDWGHRLIDNRPKEKIGNGDSIPASTLAAPSTGKKVIDNTKADSPPRVH</sequence>
<name>A0AAE1YAH0_9LAMI</name>
<dbReference type="EMBL" id="JACGWO010000005">
    <property type="protein sequence ID" value="KAK4426402.1"/>
    <property type="molecule type" value="Genomic_DNA"/>
</dbReference>
<protein>
    <submittedName>
        <fullName evidence="2">Uncharacterized protein</fullName>
    </submittedName>
</protein>
<evidence type="ECO:0000313" key="2">
    <source>
        <dbReference type="EMBL" id="KAK4426402.1"/>
    </source>
</evidence>